<dbReference type="STRING" id="1075090.GOAMR_21_00175"/>
<sequence length="595" mass="65946">MTSWRRIRGLSYSTIGRTVRARVHTSNGGEHLVRFDPPALWRLESPDGTTQLVENETDEYRVRDDGVAVHAHKAPNRVVMMMGLNPMQLFTMYRWWPEPGPMARPRVGAASDPVATTVRGRSGWQVEFDDPQGAQPITVVIDQDLGVCLAWRQGGQWLEMSEPVLDEDFDPALFTWDGPTIEEEEHAEAQAQSQAQRDYEQQMRDLADMPQTQVGWFPTTIHTSAVDGDALTGALDITATTGSAQFAIRRWLTGLDEPEPGFSVQSYTVQGRRESGPWTVEVRTYAAALSPDDLERVFAQLSLPDPPGTIDDVAAAAADRRSEQEERETTELLGTGRELGDYLHADNYAALLIRTDFTDDQRWREVALAATASVDSGDEFPFQANLTCIDNPDNAGLTPEQLRARIGDDPPSFAFLADTVTMTDPEMPIIALDCGDPEYDEPGRTFRIIPSEMWGIENNLSIANMDFRDFADSAADDGVFRGFPPPPPHVATLQREELLALSATNHSTPALARFADDLPTIEHAYAVISEMPRMRLHTSIADLEPRSDEYILGDDDYLAATARDGVCHSGFVQIRGGHWSTPSRTANGWNDTLVC</sequence>
<keyword evidence="3" id="KW-1185">Reference proteome</keyword>
<reference evidence="2 3" key="1">
    <citation type="submission" date="2011-11" db="EMBL/GenBank/DDBJ databases">
        <title>Whole genome shotgun sequence of Gordonia amarae NBRC 15530.</title>
        <authorList>
            <person name="Takarada H."/>
            <person name="Hosoyama A."/>
            <person name="Tsuchikane K."/>
            <person name="Katsumata H."/>
            <person name="Yamazaki S."/>
            <person name="Fujita N."/>
        </authorList>
    </citation>
    <scope>NUCLEOTIDE SEQUENCE [LARGE SCALE GENOMIC DNA]</scope>
    <source>
        <strain evidence="2 3">NBRC 15530</strain>
    </source>
</reference>
<gene>
    <name evidence="2" type="ORF">GOAMR_21_00175</name>
</gene>
<dbReference type="Proteomes" id="UP000006023">
    <property type="component" value="Unassembled WGS sequence"/>
</dbReference>
<evidence type="ECO:0000313" key="2">
    <source>
        <dbReference type="EMBL" id="GAB04767.1"/>
    </source>
</evidence>
<dbReference type="Pfam" id="PF21962">
    <property type="entry name" value="DUF6924"/>
    <property type="match status" value="1"/>
</dbReference>
<protein>
    <recommendedName>
        <fullName evidence="1">DUF6924 domain-containing protein</fullName>
    </recommendedName>
</protein>
<accession>G7GME2</accession>
<dbReference type="eggNOG" id="ENOG50334FF">
    <property type="taxonomic scope" value="Bacteria"/>
</dbReference>
<feature type="domain" description="DUF6924" evidence="1">
    <location>
        <begin position="350"/>
        <end position="483"/>
    </location>
</feature>
<comment type="caution">
    <text evidence="2">The sequence shown here is derived from an EMBL/GenBank/DDBJ whole genome shotgun (WGS) entry which is preliminary data.</text>
</comment>
<evidence type="ECO:0000259" key="1">
    <source>
        <dbReference type="Pfam" id="PF21962"/>
    </source>
</evidence>
<dbReference type="InterPro" id="IPR053832">
    <property type="entry name" value="DUF6924"/>
</dbReference>
<name>G7GME2_9ACTN</name>
<dbReference type="EMBL" id="BAED01000021">
    <property type="protein sequence ID" value="GAB04767.1"/>
    <property type="molecule type" value="Genomic_DNA"/>
</dbReference>
<evidence type="ECO:0000313" key="3">
    <source>
        <dbReference type="Proteomes" id="UP000006023"/>
    </source>
</evidence>
<organism evidence="2 3">
    <name type="scientific">Gordonia amarae NBRC 15530</name>
    <dbReference type="NCBI Taxonomy" id="1075090"/>
    <lineage>
        <taxon>Bacteria</taxon>
        <taxon>Bacillati</taxon>
        <taxon>Actinomycetota</taxon>
        <taxon>Actinomycetes</taxon>
        <taxon>Mycobacteriales</taxon>
        <taxon>Gordoniaceae</taxon>
        <taxon>Gordonia</taxon>
    </lineage>
</organism>
<dbReference type="AlphaFoldDB" id="G7GME2"/>
<proteinExistence type="predicted"/>